<dbReference type="Proteomes" id="UP000242287">
    <property type="component" value="Unassembled WGS sequence"/>
</dbReference>
<organism evidence="5 6">
    <name type="scientific">Amanita thiersii Skay4041</name>
    <dbReference type="NCBI Taxonomy" id="703135"/>
    <lineage>
        <taxon>Eukaryota</taxon>
        <taxon>Fungi</taxon>
        <taxon>Dikarya</taxon>
        <taxon>Basidiomycota</taxon>
        <taxon>Agaricomycotina</taxon>
        <taxon>Agaricomycetes</taxon>
        <taxon>Agaricomycetidae</taxon>
        <taxon>Agaricales</taxon>
        <taxon>Pluteineae</taxon>
        <taxon>Amanitaceae</taxon>
        <taxon>Amanita</taxon>
    </lineage>
</organism>
<dbReference type="GO" id="GO:0050661">
    <property type="term" value="F:NADP binding"/>
    <property type="evidence" value="ECO:0007669"/>
    <property type="project" value="InterPro"/>
</dbReference>
<dbReference type="EMBL" id="KZ302008">
    <property type="protein sequence ID" value="PFH50242.1"/>
    <property type="molecule type" value="Genomic_DNA"/>
</dbReference>
<dbReference type="InterPro" id="IPR051209">
    <property type="entry name" value="FAD-bind_Monooxygenase_sf"/>
</dbReference>
<dbReference type="InterPro" id="IPR020946">
    <property type="entry name" value="Flavin_mOase-like"/>
</dbReference>
<dbReference type="SUPFAM" id="SSF51905">
    <property type="entry name" value="FAD/NAD(P)-binding domain"/>
    <property type="match status" value="2"/>
</dbReference>
<evidence type="ECO:0000256" key="4">
    <source>
        <dbReference type="ARBA" id="ARBA00023002"/>
    </source>
</evidence>
<dbReference type="Gene3D" id="3.50.50.60">
    <property type="entry name" value="FAD/NAD(P)-binding domain"/>
    <property type="match status" value="2"/>
</dbReference>
<evidence type="ECO:0000256" key="2">
    <source>
        <dbReference type="ARBA" id="ARBA00022630"/>
    </source>
</evidence>
<evidence type="ECO:0000256" key="1">
    <source>
        <dbReference type="ARBA" id="ARBA00010139"/>
    </source>
</evidence>
<evidence type="ECO:0008006" key="7">
    <source>
        <dbReference type="Google" id="ProtNLM"/>
    </source>
</evidence>
<sequence length="601" mass="68207">MPPPETDSRNGPDECGNPNINTVIQGSWRLENPIYKERSLRIICIGAGASGLIFTYKLQRSFENFELTVYEKNEDVSGTWFENRYPGCACDVAAHTYTYSFEPKPDWSSVFAGSAEIHQYFVNFSNKYGLRKFCRFKHQVVAAKWDDSRAKWSVDVVDLETGQILQDSCDFLINASGVLNAWKWPAIPGLQEYKGKLMHTANWDEEFDLTDKRVGLIGNGSSAIQVLPAIQPKVRELTTFIRTPTWVVPTFRLSQRNFSDEERQRFTSEPGVHLKYRKELECLINGIFPVFLKDSNGQALERANITAQMQERLKDDLKEKLIPTWGVGCRRRTPGVGYLEALGADNVRVVFGEIERITERGCLMQDGEEHVVEVLICGTGFDTSFKPRFPIIGLGGKPLAEAWSEEPKGYLGVAAPGFPNYFIFLGPNSPVANGPVLIAVEAQADYMLKMINRWQTENIHSFSPKMEAVDDFLAHKDEFMKKTVWEEDCRSWYKSNSTSGKVTAIWPGSTLHYLEAMSEVRYEDWNMRFLGNRFAFLGNGFSQVESDPSADCAYYILEKDESPYLSRGKHSMIFWKGMANLTRYVMTLQRMGNISTSIGST</sequence>
<dbReference type="Pfam" id="PF00743">
    <property type="entry name" value="FMO-like"/>
    <property type="match status" value="1"/>
</dbReference>
<keyword evidence="6" id="KW-1185">Reference proteome</keyword>
<keyword evidence="2" id="KW-0285">Flavoprotein</keyword>
<evidence type="ECO:0000313" key="6">
    <source>
        <dbReference type="Proteomes" id="UP000242287"/>
    </source>
</evidence>
<comment type="similarity">
    <text evidence="1">Belongs to the FAD-binding monooxygenase family.</text>
</comment>
<evidence type="ECO:0000313" key="5">
    <source>
        <dbReference type="EMBL" id="PFH50242.1"/>
    </source>
</evidence>
<proteinExistence type="inferred from homology"/>
<dbReference type="InterPro" id="IPR036188">
    <property type="entry name" value="FAD/NAD-bd_sf"/>
</dbReference>
<keyword evidence="3" id="KW-0274">FAD</keyword>
<accession>A0A2A9NRD1</accession>
<dbReference type="GO" id="GO:0004499">
    <property type="term" value="F:N,N-dimethylaniline monooxygenase activity"/>
    <property type="evidence" value="ECO:0007669"/>
    <property type="project" value="InterPro"/>
</dbReference>
<name>A0A2A9NRD1_9AGAR</name>
<dbReference type="PANTHER" id="PTHR42877">
    <property type="entry name" value="L-ORNITHINE N(5)-MONOOXYGENASE-RELATED"/>
    <property type="match status" value="1"/>
</dbReference>
<reference evidence="5 6" key="1">
    <citation type="submission" date="2014-02" db="EMBL/GenBank/DDBJ databases">
        <title>Transposable element dynamics among asymbiotic and ectomycorrhizal Amanita fungi.</title>
        <authorList>
            <consortium name="DOE Joint Genome Institute"/>
            <person name="Hess J."/>
            <person name="Skrede I."/>
            <person name="Wolfe B."/>
            <person name="LaButti K."/>
            <person name="Ohm R.A."/>
            <person name="Grigoriev I.V."/>
            <person name="Pringle A."/>
        </authorList>
    </citation>
    <scope>NUCLEOTIDE SEQUENCE [LARGE SCALE GENOMIC DNA]</scope>
    <source>
        <strain evidence="5 6">SKay4041</strain>
    </source>
</reference>
<dbReference type="STRING" id="703135.A0A2A9NRD1"/>
<dbReference type="GO" id="GO:0050660">
    <property type="term" value="F:flavin adenine dinucleotide binding"/>
    <property type="evidence" value="ECO:0007669"/>
    <property type="project" value="InterPro"/>
</dbReference>
<dbReference type="AlphaFoldDB" id="A0A2A9NRD1"/>
<gene>
    <name evidence="5" type="ORF">AMATHDRAFT_4151</name>
</gene>
<dbReference type="PANTHER" id="PTHR42877:SF8">
    <property type="entry name" value="MONOOXYGENASE"/>
    <property type="match status" value="1"/>
</dbReference>
<dbReference type="OrthoDB" id="74360at2759"/>
<evidence type="ECO:0000256" key="3">
    <source>
        <dbReference type="ARBA" id="ARBA00022827"/>
    </source>
</evidence>
<keyword evidence="4" id="KW-0560">Oxidoreductase</keyword>
<protein>
    <recommendedName>
        <fullName evidence="7">FAD/NAD(P)-binding domain-containing protein</fullName>
    </recommendedName>
</protein>